<keyword evidence="3 8" id="KW-0479">Metal-binding</keyword>
<dbReference type="PANTHER" id="PTHR11596">
    <property type="entry name" value="ALKALINE PHOSPHATASE"/>
    <property type="match status" value="1"/>
</dbReference>
<keyword evidence="11" id="KW-1185">Reference proteome</keyword>
<dbReference type="InterPro" id="IPR018299">
    <property type="entry name" value="Alkaline_phosphatase_AS"/>
</dbReference>
<evidence type="ECO:0000256" key="3">
    <source>
        <dbReference type="ARBA" id="ARBA00022723"/>
    </source>
</evidence>
<protein>
    <submittedName>
        <fullName evidence="10">Alkaline phosphatase</fullName>
    </submittedName>
</protein>
<dbReference type="PANTHER" id="PTHR11596:SF5">
    <property type="entry name" value="ALKALINE PHOSPHATASE"/>
    <property type="match status" value="1"/>
</dbReference>
<dbReference type="PRINTS" id="PR00113">
    <property type="entry name" value="ALKPHPHTASE"/>
</dbReference>
<reference evidence="10 11" key="1">
    <citation type="journal article" date="2015" name="Int. J. Syst. Evol. Microbiol.">
        <title>Novibacillus thermophilus gen. nov., sp. nov., a Gram-staining-negative and moderately thermophilic member of the family Thermoactinomycetaceae.</title>
        <authorList>
            <person name="Yang G."/>
            <person name="Chen J."/>
            <person name="Zhou S."/>
        </authorList>
    </citation>
    <scope>NUCLEOTIDE SEQUENCE [LARGE SCALE GENOMIC DNA]</scope>
    <source>
        <strain evidence="10 11">SG-1</strain>
    </source>
</reference>
<organism evidence="10 11">
    <name type="scientific">Novibacillus thermophilus</name>
    <dbReference type="NCBI Taxonomy" id="1471761"/>
    <lineage>
        <taxon>Bacteria</taxon>
        <taxon>Bacillati</taxon>
        <taxon>Bacillota</taxon>
        <taxon>Bacilli</taxon>
        <taxon>Bacillales</taxon>
        <taxon>Thermoactinomycetaceae</taxon>
        <taxon>Novibacillus</taxon>
    </lineage>
</organism>
<comment type="cofactor">
    <cofactor evidence="8">
        <name>Mg(2+)</name>
        <dbReference type="ChEBI" id="CHEBI:18420"/>
    </cofactor>
    <text evidence="8">Binds 1 Mg(2+) ion.</text>
</comment>
<keyword evidence="6 8" id="KW-0460">Magnesium</keyword>
<feature type="binding site" evidence="8">
    <location>
        <position position="280"/>
    </location>
    <ligand>
        <name>Zn(2+)</name>
        <dbReference type="ChEBI" id="CHEBI:29105"/>
        <label>2</label>
    </ligand>
</feature>
<dbReference type="KEGG" id="ntr:B0W44_09550"/>
<dbReference type="GO" id="GO:0004035">
    <property type="term" value="F:alkaline phosphatase activity"/>
    <property type="evidence" value="ECO:0007669"/>
    <property type="project" value="TreeGrafter"/>
</dbReference>
<comment type="similarity">
    <text evidence="1 9">Belongs to the alkaline phosphatase family.</text>
</comment>
<dbReference type="Gene3D" id="1.10.60.40">
    <property type="match status" value="1"/>
</dbReference>
<feature type="binding site" evidence="8">
    <location>
        <position position="52"/>
    </location>
    <ligand>
        <name>Mg(2+)</name>
        <dbReference type="ChEBI" id="CHEBI:18420"/>
    </ligand>
</feature>
<feature type="binding site" evidence="8">
    <location>
        <position position="154"/>
    </location>
    <ligand>
        <name>Mg(2+)</name>
        <dbReference type="ChEBI" id="CHEBI:18420"/>
    </ligand>
</feature>
<feature type="binding site" evidence="8">
    <location>
        <position position="323"/>
    </location>
    <ligand>
        <name>Zn(2+)</name>
        <dbReference type="ChEBI" id="CHEBI:29105"/>
        <label>2</label>
    </ligand>
</feature>
<keyword evidence="5 8" id="KW-0862">Zinc</keyword>
<proteinExistence type="inferred from homology"/>
<dbReference type="Proteomes" id="UP000188603">
    <property type="component" value="Chromosome"/>
</dbReference>
<accession>A0A1U9K7G6</accession>
<dbReference type="PROSITE" id="PS00123">
    <property type="entry name" value="ALKALINE_PHOSPHATASE"/>
    <property type="match status" value="1"/>
</dbReference>
<dbReference type="Gene3D" id="3.40.720.10">
    <property type="entry name" value="Alkaline Phosphatase, subunit A"/>
    <property type="match status" value="1"/>
</dbReference>
<evidence type="ECO:0000256" key="2">
    <source>
        <dbReference type="ARBA" id="ARBA00022553"/>
    </source>
</evidence>
<dbReference type="SMART" id="SM00098">
    <property type="entry name" value="alkPPc"/>
    <property type="match status" value="1"/>
</dbReference>
<feature type="binding site" evidence="8">
    <location>
        <position position="284"/>
    </location>
    <ligand>
        <name>Zn(2+)</name>
        <dbReference type="ChEBI" id="CHEBI:29105"/>
        <label>2</label>
    </ligand>
</feature>
<evidence type="ECO:0000313" key="10">
    <source>
        <dbReference type="EMBL" id="AQS55978.1"/>
    </source>
</evidence>
<dbReference type="RefSeq" id="WP_418304043.1">
    <property type="nucleotide sequence ID" value="NZ_CP019699.1"/>
</dbReference>
<keyword evidence="4" id="KW-0378">Hydrolase</keyword>
<dbReference type="InterPro" id="IPR017850">
    <property type="entry name" value="Alkaline_phosphatase_core_sf"/>
</dbReference>
<dbReference type="CDD" id="cd16012">
    <property type="entry name" value="ALP"/>
    <property type="match status" value="1"/>
</dbReference>
<dbReference type="GO" id="GO:0046872">
    <property type="term" value="F:metal ion binding"/>
    <property type="evidence" value="ECO:0007669"/>
    <property type="project" value="UniProtKB-KW"/>
</dbReference>
<feature type="binding site" evidence="8">
    <location>
        <position position="322"/>
    </location>
    <ligand>
        <name>Zn(2+)</name>
        <dbReference type="ChEBI" id="CHEBI:29105"/>
        <label>2</label>
    </ligand>
</feature>
<dbReference type="STRING" id="1471761.B0W44_09550"/>
<keyword evidence="2" id="KW-0597">Phosphoprotein</keyword>
<feature type="binding site" evidence="8">
    <location>
        <position position="416"/>
    </location>
    <ligand>
        <name>Zn(2+)</name>
        <dbReference type="ChEBI" id="CHEBI:29105"/>
        <label>2</label>
    </ligand>
</feature>
<evidence type="ECO:0000313" key="11">
    <source>
        <dbReference type="Proteomes" id="UP000188603"/>
    </source>
</evidence>
<dbReference type="AlphaFoldDB" id="A0A1U9K7G6"/>
<evidence type="ECO:0000256" key="8">
    <source>
        <dbReference type="PIRSR" id="PIRSR601952-2"/>
    </source>
</evidence>
<dbReference type="SUPFAM" id="SSF53649">
    <property type="entry name" value="Alkaline phosphatase-like"/>
    <property type="match status" value="1"/>
</dbReference>
<evidence type="ECO:0000256" key="4">
    <source>
        <dbReference type="ARBA" id="ARBA00022801"/>
    </source>
</evidence>
<evidence type="ECO:0000256" key="7">
    <source>
        <dbReference type="PIRSR" id="PIRSR601952-1"/>
    </source>
</evidence>
<comment type="cofactor">
    <cofactor evidence="8">
        <name>Zn(2+)</name>
        <dbReference type="ChEBI" id="CHEBI:29105"/>
    </cofactor>
    <text evidence="8">Binds 2 Zn(2+) ions.</text>
</comment>
<feature type="binding site" evidence="8">
    <location>
        <position position="275"/>
    </location>
    <ligand>
        <name>Mg(2+)</name>
        <dbReference type="ChEBI" id="CHEBI:18420"/>
    </ligand>
</feature>
<feature type="active site" description="Phosphoserine intermediate" evidence="7">
    <location>
        <position position="101"/>
    </location>
</feature>
<feature type="binding site" evidence="8">
    <location>
        <position position="152"/>
    </location>
    <ligand>
        <name>Mg(2+)</name>
        <dbReference type="ChEBI" id="CHEBI:18420"/>
    </ligand>
</feature>
<gene>
    <name evidence="10" type="ORF">B0W44_09550</name>
</gene>
<evidence type="ECO:0000256" key="9">
    <source>
        <dbReference type="RuleBase" id="RU003946"/>
    </source>
</evidence>
<evidence type="ECO:0000256" key="1">
    <source>
        <dbReference type="ARBA" id="ARBA00005984"/>
    </source>
</evidence>
<evidence type="ECO:0000256" key="5">
    <source>
        <dbReference type="ARBA" id="ARBA00022833"/>
    </source>
</evidence>
<dbReference type="Pfam" id="PF00245">
    <property type="entry name" value="Alk_phosphatase"/>
    <property type="match status" value="1"/>
</dbReference>
<name>A0A1U9K7G6_9BACL</name>
<sequence>MRKPWSKWLALVVVLAFVFGSFISSVTDSSVMAEPQTARYKGIKNIIVLIGDGMGPSYMTAYRYFKDDPSTRVMESTAFDRHLVGAAKTYSWDEEENITDSAAAATSMAAGIKTYNGAISVDMDKRPVQTVLERAKELGKSTGLVSTSQITHATPAAFGAHDESRNNYDAIADDFYDERIRGKHKIDVMLGGGTDYFIRDDRNLVKLFKRDGYSYVTNRKEMFRTRNDQVLGLFAEVGLPKAIDRPDDVPSLEEMTNFAIERLSKNRKGFFLMVEGSQIDWAGHDNDIVAAMSEMQDFEEAFQAAIDFAKKDGRTLVVATADHSTGGLSIGRDGEYKWDTAPIKQAKRTPEFMAAQIADGADVERTLDEYIAFGLTDDEIQSVKEAEETGDESEIHRAIANIFDERSLTGWTTGGHTGEDVNVYAYGPGKEMFAGLIDNTDIANNIFKIMGKRHR</sequence>
<feature type="binding site" evidence="8">
    <location>
        <position position="52"/>
    </location>
    <ligand>
        <name>Zn(2+)</name>
        <dbReference type="ChEBI" id="CHEBI:29105"/>
        <label>2</label>
    </ligand>
</feature>
<evidence type="ECO:0000256" key="6">
    <source>
        <dbReference type="ARBA" id="ARBA00022842"/>
    </source>
</evidence>
<dbReference type="InterPro" id="IPR001952">
    <property type="entry name" value="Alkaline_phosphatase"/>
</dbReference>
<dbReference type="EMBL" id="CP019699">
    <property type="protein sequence ID" value="AQS55978.1"/>
    <property type="molecule type" value="Genomic_DNA"/>
</dbReference>